<keyword evidence="11" id="KW-1185">Reference proteome</keyword>
<feature type="transmembrane region" description="Helical" evidence="8">
    <location>
        <begin position="12"/>
        <end position="29"/>
    </location>
</feature>
<evidence type="ECO:0000259" key="9">
    <source>
        <dbReference type="Pfam" id="PF07291"/>
    </source>
</evidence>
<evidence type="ECO:0000313" key="10">
    <source>
        <dbReference type="EMBL" id="MDC8786382.1"/>
    </source>
</evidence>
<proteinExistence type="predicted"/>
<evidence type="ECO:0000256" key="7">
    <source>
        <dbReference type="ARBA" id="ARBA00023136"/>
    </source>
</evidence>
<evidence type="ECO:0000313" key="11">
    <source>
        <dbReference type="Proteomes" id="UP001219862"/>
    </source>
</evidence>
<feature type="domain" description="Methylamine utilisation protein MauE" evidence="9">
    <location>
        <begin position="12"/>
        <end position="137"/>
    </location>
</feature>
<feature type="transmembrane region" description="Helical" evidence="8">
    <location>
        <begin position="118"/>
        <end position="138"/>
    </location>
</feature>
<evidence type="ECO:0000256" key="1">
    <source>
        <dbReference type="ARBA" id="ARBA00003475"/>
    </source>
</evidence>
<reference evidence="10 11" key="1">
    <citation type="submission" date="2022-10" db="EMBL/GenBank/DDBJ databases">
        <title>paucibacter sp. hw8 Genome sequencing.</title>
        <authorList>
            <person name="Park S."/>
        </authorList>
    </citation>
    <scope>NUCLEOTIDE SEQUENCE [LARGE SCALE GENOMIC DNA]</scope>
    <source>
        <strain evidence="11">hw8</strain>
    </source>
</reference>
<comment type="subcellular location">
    <subcellularLocation>
        <location evidence="2">Membrane</location>
        <topology evidence="2">Multi-pass membrane protein</topology>
    </subcellularLocation>
</comment>
<evidence type="ECO:0000256" key="3">
    <source>
        <dbReference type="ARBA" id="ARBA00004856"/>
    </source>
</evidence>
<dbReference type="Pfam" id="PF07291">
    <property type="entry name" value="MauE"/>
    <property type="match status" value="1"/>
</dbReference>
<evidence type="ECO:0000256" key="5">
    <source>
        <dbReference type="ARBA" id="ARBA00022692"/>
    </source>
</evidence>
<dbReference type="Proteomes" id="UP001219862">
    <property type="component" value="Unassembled WGS sequence"/>
</dbReference>
<protein>
    <recommendedName>
        <fullName evidence="4">Methylamine utilization protein MauE</fullName>
    </recommendedName>
</protein>
<gene>
    <name evidence="10" type="ORF">PRZ01_14425</name>
</gene>
<dbReference type="InterPro" id="IPR009908">
    <property type="entry name" value="Methylamine_util_MauE"/>
</dbReference>
<feature type="transmembrane region" description="Helical" evidence="8">
    <location>
        <begin position="150"/>
        <end position="171"/>
    </location>
</feature>
<dbReference type="RefSeq" id="WP_273597499.1">
    <property type="nucleotide sequence ID" value="NZ_JAQQXS010000013.1"/>
</dbReference>
<comment type="pathway">
    <text evidence="3">One-carbon metabolism; methylamine degradation.</text>
</comment>
<name>A0ABT5KX84_9BURK</name>
<feature type="transmembrane region" description="Helical" evidence="8">
    <location>
        <begin position="50"/>
        <end position="72"/>
    </location>
</feature>
<evidence type="ECO:0000256" key="4">
    <source>
        <dbReference type="ARBA" id="ARBA00019078"/>
    </source>
</evidence>
<accession>A0ABT5KX84</accession>
<evidence type="ECO:0000256" key="6">
    <source>
        <dbReference type="ARBA" id="ARBA00022989"/>
    </source>
</evidence>
<comment type="caution">
    <text evidence="10">The sequence shown here is derived from an EMBL/GenBank/DDBJ whole genome shotgun (WGS) entry which is preliminary data.</text>
</comment>
<feature type="transmembrane region" description="Helical" evidence="8">
    <location>
        <begin position="78"/>
        <end position="97"/>
    </location>
</feature>
<evidence type="ECO:0000256" key="8">
    <source>
        <dbReference type="SAM" id="Phobius"/>
    </source>
</evidence>
<comment type="function">
    <text evidence="1">May be specifically involved in the processing, transport, and/or maturation of the MADH beta-subunit.</text>
</comment>
<keyword evidence="7 8" id="KW-0472">Membrane</keyword>
<dbReference type="EMBL" id="JAQQXS010000013">
    <property type="protein sequence ID" value="MDC8786382.1"/>
    <property type="molecule type" value="Genomic_DNA"/>
</dbReference>
<keyword evidence="5 8" id="KW-0812">Transmembrane</keyword>
<sequence>MSTLLPLLDPVLWHAASSVLAAVLLIGAAEKLREPEIFRSAIDNYQLLPPAAVGGMALGLPWVEGLAGALLLPTGTRTIGAVLALLVMLAVTAAIVINLQRGRDRIDCGCGGDTHTPLSAGLVARNLVLILLSLAATASPSARPLTWLDLFATSVSTLFLLGLYSVVTTLLSHQSQLSDLRNAP</sequence>
<evidence type="ECO:0000256" key="2">
    <source>
        <dbReference type="ARBA" id="ARBA00004141"/>
    </source>
</evidence>
<keyword evidence="6 8" id="KW-1133">Transmembrane helix</keyword>
<organism evidence="10 11">
    <name type="scientific">Roseateles koreensis</name>
    <dbReference type="NCBI Taxonomy" id="2987526"/>
    <lineage>
        <taxon>Bacteria</taxon>
        <taxon>Pseudomonadati</taxon>
        <taxon>Pseudomonadota</taxon>
        <taxon>Betaproteobacteria</taxon>
        <taxon>Burkholderiales</taxon>
        <taxon>Sphaerotilaceae</taxon>
        <taxon>Roseateles</taxon>
    </lineage>
</organism>